<organism evidence="1 2">
    <name type="scientific">Citrus sinensis</name>
    <name type="common">Sweet orange</name>
    <name type="synonym">Citrus aurantium var. sinensis</name>
    <dbReference type="NCBI Taxonomy" id="2711"/>
    <lineage>
        <taxon>Eukaryota</taxon>
        <taxon>Viridiplantae</taxon>
        <taxon>Streptophyta</taxon>
        <taxon>Embryophyta</taxon>
        <taxon>Tracheophyta</taxon>
        <taxon>Spermatophyta</taxon>
        <taxon>Magnoliopsida</taxon>
        <taxon>eudicotyledons</taxon>
        <taxon>Gunneridae</taxon>
        <taxon>Pentapetalae</taxon>
        <taxon>rosids</taxon>
        <taxon>malvids</taxon>
        <taxon>Sapindales</taxon>
        <taxon>Rutaceae</taxon>
        <taxon>Aurantioideae</taxon>
        <taxon>Citrus</taxon>
    </lineage>
</organism>
<name>A0ACB8HR52_CITSI</name>
<sequence>MHVSVRSQDLRLEEGANPVSGHFQGGLQSGVEIKKLAQSCNHFLAKCFLLLKKIHDPQRPYGYWVFLISCVMIISVDPVFFYVPTIAAERKCLGFDGELRITAIALHSISAIVYLTYVNYLLPTASPKIEVKHFWHFSLIDLLVVLPLPLVLLILIIDIPELGVQNFMFPMNFFLLQYLLRVTRCYTLFTKATRVSGILAEAKWAKAAFNFLLYLNGGHVFGALWYFSAVAREMICWEHACSVSTTGCSRRSFYCSHENSIDNQWFFSVNDLCRDDLAFDFGIFKEAIQHQIVDVTSFVGKFPYCLRWGLQSLSSFGQSLQPSASPGENIFVISIITYSMVLFVLFIGNMEMYLQSVTIKSENVRLKEREIEQWMSSRQLSEKFQMEFKKYQPYKWQEIPRIDVASNLLNLPKDLKRNIKRELCLEQIKQVQELKKFNEATLDSLCECLKLAYYNERSYIGREGNPVDEMLFVVQGKLRVYTSVSTVRTGSQRTGHRDHKNHHLKGGDFCGEELVAWFQADPYSSNFPVSTRTIQALTDVEAFVLMADDLQNLFIKQHSVHFLQSYWRFRRIWRSKRNAQIYLGGINATNTVSATTGA</sequence>
<comment type="caution">
    <text evidence="1">The sequence shown here is derived from an EMBL/GenBank/DDBJ whole genome shotgun (WGS) entry which is preliminary data.</text>
</comment>
<gene>
    <name evidence="1" type="ORF">KPL71_025322</name>
</gene>
<evidence type="ECO:0000313" key="2">
    <source>
        <dbReference type="Proteomes" id="UP000829398"/>
    </source>
</evidence>
<reference evidence="2" key="1">
    <citation type="journal article" date="2023" name="Hortic. Res.">
        <title>A chromosome-level phased genome enabling allele-level studies in sweet orange: a case study on citrus Huanglongbing tolerance.</title>
        <authorList>
            <person name="Wu B."/>
            <person name="Yu Q."/>
            <person name="Deng Z."/>
            <person name="Duan Y."/>
            <person name="Luo F."/>
            <person name="Gmitter F. Jr."/>
        </authorList>
    </citation>
    <scope>NUCLEOTIDE SEQUENCE [LARGE SCALE GENOMIC DNA]</scope>
    <source>
        <strain evidence="2">cv. Valencia</strain>
    </source>
</reference>
<dbReference type="EMBL" id="CM039178">
    <property type="protein sequence ID" value="KAH9677258.1"/>
    <property type="molecule type" value="Genomic_DNA"/>
</dbReference>
<protein>
    <submittedName>
        <fullName evidence="1">Cyclic nucleotide-gated ion channel 1</fullName>
    </submittedName>
</protein>
<evidence type="ECO:0000313" key="1">
    <source>
        <dbReference type="EMBL" id="KAH9677258.1"/>
    </source>
</evidence>
<keyword evidence="2" id="KW-1185">Reference proteome</keyword>
<proteinExistence type="predicted"/>
<accession>A0ACB8HR52</accession>
<dbReference type="Proteomes" id="UP000829398">
    <property type="component" value="Chromosome 9"/>
</dbReference>